<evidence type="ECO:0000259" key="4">
    <source>
        <dbReference type="PROSITE" id="PS50932"/>
    </source>
</evidence>
<gene>
    <name evidence="5" type="ORF">FAA97_19340</name>
</gene>
<dbReference type="GO" id="GO:0000976">
    <property type="term" value="F:transcription cis-regulatory region binding"/>
    <property type="evidence" value="ECO:0007669"/>
    <property type="project" value="TreeGrafter"/>
</dbReference>
<dbReference type="InterPro" id="IPR010982">
    <property type="entry name" value="Lambda_DNA-bd_dom_sf"/>
</dbReference>
<dbReference type="Proteomes" id="UP000308828">
    <property type="component" value="Unassembled WGS sequence"/>
</dbReference>
<dbReference type="EMBL" id="STGV01000008">
    <property type="protein sequence ID" value="THV20201.1"/>
    <property type="molecule type" value="Genomic_DNA"/>
</dbReference>
<reference evidence="5 6" key="1">
    <citation type="submission" date="2019-04" db="EMBL/GenBank/DDBJ databases">
        <title>Genome sequence of strain shin9-1.</title>
        <authorList>
            <person name="Gao J."/>
            <person name="Sun J."/>
        </authorList>
    </citation>
    <scope>NUCLEOTIDE SEQUENCE [LARGE SCALE GENOMIC DNA]</scope>
    <source>
        <strain evidence="6">shin9-1</strain>
    </source>
</reference>
<protein>
    <submittedName>
        <fullName evidence="5">LacI family DNA-binding transcriptional regulator</fullName>
    </submittedName>
</protein>
<name>A0A4S8NU66_9HYPH</name>
<dbReference type="PANTHER" id="PTHR30146:SF149">
    <property type="entry name" value="HTH-TYPE TRANSCRIPTIONAL REGULATOR EBGR"/>
    <property type="match status" value="1"/>
</dbReference>
<evidence type="ECO:0000313" key="5">
    <source>
        <dbReference type="EMBL" id="THV20201.1"/>
    </source>
</evidence>
<dbReference type="Pfam" id="PF13377">
    <property type="entry name" value="Peripla_BP_3"/>
    <property type="match status" value="1"/>
</dbReference>
<keyword evidence="3" id="KW-0804">Transcription</keyword>
<evidence type="ECO:0000256" key="3">
    <source>
        <dbReference type="ARBA" id="ARBA00023163"/>
    </source>
</evidence>
<dbReference type="InterPro" id="IPR000843">
    <property type="entry name" value="HTH_LacI"/>
</dbReference>
<dbReference type="RefSeq" id="WP_136600218.1">
    <property type="nucleotide sequence ID" value="NZ_STGV01000008.1"/>
</dbReference>
<evidence type="ECO:0000313" key="6">
    <source>
        <dbReference type="Proteomes" id="UP000308828"/>
    </source>
</evidence>
<keyword evidence="6" id="KW-1185">Reference proteome</keyword>
<dbReference type="PROSITE" id="PS50932">
    <property type="entry name" value="HTH_LACI_2"/>
    <property type="match status" value="1"/>
</dbReference>
<dbReference type="OrthoDB" id="5681588at2"/>
<dbReference type="Pfam" id="PF00356">
    <property type="entry name" value="LacI"/>
    <property type="match status" value="1"/>
</dbReference>
<dbReference type="GO" id="GO:0003700">
    <property type="term" value="F:DNA-binding transcription factor activity"/>
    <property type="evidence" value="ECO:0007669"/>
    <property type="project" value="TreeGrafter"/>
</dbReference>
<dbReference type="AlphaFoldDB" id="A0A4S8NU66"/>
<evidence type="ECO:0000256" key="1">
    <source>
        <dbReference type="ARBA" id="ARBA00023015"/>
    </source>
</evidence>
<accession>A0A4S8NU66</accession>
<dbReference type="CDD" id="cd01544">
    <property type="entry name" value="PBP1_GalR"/>
    <property type="match status" value="1"/>
</dbReference>
<dbReference type="SUPFAM" id="SSF53822">
    <property type="entry name" value="Periplasmic binding protein-like I"/>
    <property type="match status" value="1"/>
</dbReference>
<dbReference type="Gene3D" id="3.40.50.2300">
    <property type="match status" value="2"/>
</dbReference>
<comment type="caution">
    <text evidence="5">The sequence shown here is derived from an EMBL/GenBank/DDBJ whole genome shotgun (WGS) entry which is preliminary data.</text>
</comment>
<dbReference type="InterPro" id="IPR046335">
    <property type="entry name" value="LacI/GalR-like_sensor"/>
</dbReference>
<dbReference type="Gene3D" id="1.10.260.40">
    <property type="entry name" value="lambda repressor-like DNA-binding domains"/>
    <property type="match status" value="1"/>
</dbReference>
<sequence>MVTIKEIAKAVGVSPGTVSRVLNYDQTLSISEIKRQAIIETAEALNYATPRARKNALLPQLSIPMGLHAEVAASIAVIHFLAPNEELVDPYYVGVRLAIEVRCREYKLEIARVFNPDVPVDLAQLAGISAVIVVGHRAKAEIEAIARMCPHLVMADYNPRMPQFDCVRADLGEATTSILDSMESAGYQRIGFVGGYELMDNEALRQGEQRCKAYIEWHQARGRFDENLLALGQSERFGQNLRLETGYQQAKSLIALQNRPDAILAANDNMAIGTYRAIQEAGLSIPEDIAVVAFNDIPVAQFLMPPLSTMRIPGELIGEVAVDLLVERLNGRDYSKHVTLPTEMIWRGSARKPPAD</sequence>
<feature type="domain" description="HTH lacI-type" evidence="4">
    <location>
        <begin position="2"/>
        <end position="58"/>
    </location>
</feature>
<dbReference type="InterPro" id="IPR028082">
    <property type="entry name" value="Peripla_BP_I"/>
</dbReference>
<dbReference type="SUPFAM" id="SSF47413">
    <property type="entry name" value="lambda repressor-like DNA-binding domains"/>
    <property type="match status" value="1"/>
</dbReference>
<keyword evidence="1" id="KW-0805">Transcription regulation</keyword>
<dbReference type="PROSITE" id="PS00356">
    <property type="entry name" value="HTH_LACI_1"/>
    <property type="match status" value="1"/>
</dbReference>
<dbReference type="SMART" id="SM00354">
    <property type="entry name" value="HTH_LACI"/>
    <property type="match status" value="1"/>
</dbReference>
<keyword evidence="2 5" id="KW-0238">DNA-binding</keyword>
<evidence type="ECO:0000256" key="2">
    <source>
        <dbReference type="ARBA" id="ARBA00023125"/>
    </source>
</evidence>
<dbReference type="PANTHER" id="PTHR30146">
    <property type="entry name" value="LACI-RELATED TRANSCRIPTIONAL REPRESSOR"/>
    <property type="match status" value="1"/>
</dbReference>
<dbReference type="CDD" id="cd01392">
    <property type="entry name" value="HTH_LacI"/>
    <property type="match status" value="1"/>
</dbReference>
<organism evidence="5 6">
    <name type="scientific">Peteryoungia ipomoeae</name>
    <dbReference type="NCBI Taxonomy" id="1210932"/>
    <lineage>
        <taxon>Bacteria</taxon>
        <taxon>Pseudomonadati</taxon>
        <taxon>Pseudomonadota</taxon>
        <taxon>Alphaproteobacteria</taxon>
        <taxon>Hyphomicrobiales</taxon>
        <taxon>Rhizobiaceae</taxon>
        <taxon>Peteryoungia</taxon>
    </lineage>
</organism>
<proteinExistence type="predicted"/>